<feature type="compositionally biased region" description="Basic and acidic residues" evidence="1">
    <location>
        <begin position="1"/>
        <end position="25"/>
    </location>
</feature>
<feature type="region of interest" description="Disordered" evidence="1">
    <location>
        <begin position="1"/>
        <end position="75"/>
    </location>
</feature>
<name>A0A6G8QCN5_9ACTN</name>
<accession>A0A6G8QCN5</accession>
<feature type="compositionally biased region" description="Basic residues" evidence="1">
    <location>
        <begin position="61"/>
        <end position="75"/>
    </location>
</feature>
<dbReference type="EMBL" id="CP045119">
    <property type="protein sequence ID" value="QIN84274.1"/>
    <property type="molecule type" value="Genomic_DNA"/>
</dbReference>
<evidence type="ECO:0000313" key="3">
    <source>
        <dbReference type="Proteomes" id="UP000501452"/>
    </source>
</evidence>
<organism evidence="2 3">
    <name type="scientific">Rubrobacter tropicus</name>
    <dbReference type="NCBI Taxonomy" id="2653851"/>
    <lineage>
        <taxon>Bacteria</taxon>
        <taxon>Bacillati</taxon>
        <taxon>Actinomycetota</taxon>
        <taxon>Rubrobacteria</taxon>
        <taxon>Rubrobacterales</taxon>
        <taxon>Rubrobacteraceae</taxon>
        <taxon>Rubrobacter</taxon>
    </lineage>
</organism>
<dbReference type="Proteomes" id="UP000501452">
    <property type="component" value="Chromosome"/>
</dbReference>
<dbReference type="KEGG" id="rub:GBA63_17665"/>
<protein>
    <submittedName>
        <fullName evidence="2">Uncharacterized protein</fullName>
    </submittedName>
</protein>
<proteinExistence type="predicted"/>
<dbReference type="AlphaFoldDB" id="A0A6G8QCN5"/>
<evidence type="ECO:0000256" key="1">
    <source>
        <dbReference type="SAM" id="MobiDB-lite"/>
    </source>
</evidence>
<evidence type="ECO:0000313" key="2">
    <source>
        <dbReference type="EMBL" id="QIN84274.1"/>
    </source>
</evidence>
<keyword evidence="3" id="KW-1185">Reference proteome</keyword>
<gene>
    <name evidence="2" type="ORF">GBA63_17665</name>
</gene>
<reference evidence="2 3" key="1">
    <citation type="submission" date="2019-10" db="EMBL/GenBank/DDBJ databases">
        <title>Rubrobacter sp nov SCSIO 52090 isolated from a deep-sea sediment in the South China Sea.</title>
        <authorList>
            <person name="Chen R.W."/>
        </authorList>
    </citation>
    <scope>NUCLEOTIDE SEQUENCE [LARGE SCALE GENOMIC DNA]</scope>
    <source>
        <strain evidence="2 3">SCSIO 52909</strain>
    </source>
</reference>
<sequence>MAKHTTKPEDASERLARQTDTRRGELGPQKARTLDSPRPHTAAPAGRPDPLRMPVPDGRLRPARRRLRGPRRRPG</sequence>